<sequence length="280" mass="31564">MVTTLQQATPARLHHLHIVSDDPEQLAAFYRARLGLEDVESLDDRIVLTGPSRAVEISDFRSGRLPHSGFVLNSTQELDRLRQRLTMSDVQCLPTDSVLYQSGAFMVRDPQGRLVSFGLAADGPQRNGMPGRLQHTVFQTTELERVIAFYTEVIGFAISDEVVDDSGKPMVVFMRSDDEHHTLAFFQGSQNVWDHHCYETSEWNDIRDWGDLFAKAEVPIFFGPGRHGPGNNLFFMVTDPDGNRLEFSAELAHVSIDDAPGVWPHGERTLNSWGRAWIRT</sequence>
<dbReference type="AlphaFoldDB" id="A0A6N6WAB1"/>
<name>A0A6N6WAB1_9BURK</name>
<comment type="caution">
    <text evidence="2">The sequence shown here is derived from an EMBL/GenBank/DDBJ whole genome shotgun (WGS) entry which is preliminary data.</text>
</comment>
<dbReference type="SUPFAM" id="SSF54593">
    <property type="entry name" value="Glyoxalase/Bleomycin resistance protein/Dihydroxybiphenyl dioxygenase"/>
    <property type="match status" value="2"/>
</dbReference>
<dbReference type="InterPro" id="IPR050383">
    <property type="entry name" value="GlyoxalaseI/FosfomycinResist"/>
</dbReference>
<evidence type="ECO:0000259" key="1">
    <source>
        <dbReference type="PROSITE" id="PS51819"/>
    </source>
</evidence>
<dbReference type="PANTHER" id="PTHR21366">
    <property type="entry name" value="GLYOXALASE FAMILY PROTEIN"/>
    <property type="match status" value="1"/>
</dbReference>
<organism evidence="2 3">
    <name type="scientific">Paraburkholderia madseniana</name>
    <dbReference type="NCBI Taxonomy" id="2599607"/>
    <lineage>
        <taxon>Bacteria</taxon>
        <taxon>Pseudomonadati</taxon>
        <taxon>Pseudomonadota</taxon>
        <taxon>Betaproteobacteria</taxon>
        <taxon>Burkholderiales</taxon>
        <taxon>Burkholderiaceae</taxon>
        <taxon>Paraburkholderia</taxon>
    </lineage>
</organism>
<feature type="domain" description="VOC" evidence="1">
    <location>
        <begin position="132"/>
        <end position="250"/>
    </location>
</feature>
<dbReference type="InterPro" id="IPR037523">
    <property type="entry name" value="VOC_core"/>
</dbReference>
<dbReference type="Proteomes" id="UP000463700">
    <property type="component" value="Unassembled WGS sequence"/>
</dbReference>
<dbReference type="Gene3D" id="3.10.180.10">
    <property type="entry name" value="2,3-Dihydroxybiphenyl 1,2-Dioxygenase, domain 1"/>
    <property type="match status" value="2"/>
</dbReference>
<dbReference type="CDD" id="cd08343">
    <property type="entry name" value="ED_TypeI_classII_C"/>
    <property type="match status" value="1"/>
</dbReference>
<dbReference type="InterPro" id="IPR029068">
    <property type="entry name" value="Glyas_Bleomycin-R_OHBP_Dase"/>
</dbReference>
<dbReference type="OrthoDB" id="5430221at2"/>
<feature type="domain" description="VOC" evidence="1">
    <location>
        <begin position="12"/>
        <end position="120"/>
    </location>
</feature>
<dbReference type="RefSeq" id="WP_154563617.1">
    <property type="nucleotide sequence ID" value="NZ_VOSW01000051.1"/>
</dbReference>
<reference evidence="2 3" key="1">
    <citation type="journal article" date="2020" name="Int. J. Syst. Evol. Microbiol.">
        <title>Paraburkholderia madseniana sp. nov., a phenolic acid-degrading bacterium isolated from acidic forest soil.</title>
        <authorList>
            <person name="Wilhelm R.C."/>
            <person name="Murphy S.J.L."/>
            <person name="Feriancek N.M."/>
            <person name="Karasz D.C."/>
            <person name="DeRito C.M."/>
            <person name="Newman J.D."/>
            <person name="Buckley D.H."/>
        </authorList>
    </citation>
    <scope>NUCLEOTIDE SEQUENCE [LARGE SCALE GENOMIC DNA]</scope>
    <source>
        <strain evidence="2 3">RP11</strain>
    </source>
</reference>
<gene>
    <name evidence="2" type="ORF">FSO04_25250</name>
</gene>
<evidence type="ECO:0000313" key="2">
    <source>
        <dbReference type="EMBL" id="KAE8757121.1"/>
    </source>
</evidence>
<dbReference type="InterPro" id="IPR004360">
    <property type="entry name" value="Glyas_Fos-R_dOase_dom"/>
</dbReference>
<dbReference type="Pfam" id="PF00903">
    <property type="entry name" value="Glyoxalase"/>
    <property type="match status" value="2"/>
</dbReference>
<evidence type="ECO:0000313" key="3">
    <source>
        <dbReference type="Proteomes" id="UP000463700"/>
    </source>
</evidence>
<accession>A0A6N6WAB1</accession>
<dbReference type="PROSITE" id="PS51819">
    <property type="entry name" value="VOC"/>
    <property type="match status" value="2"/>
</dbReference>
<dbReference type="EMBL" id="VOSW01000051">
    <property type="protein sequence ID" value="KAE8757121.1"/>
    <property type="molecule type" value="Genomic_DNA"/>
</dbReference>
<proteinExistence type="predicted"/>
<protein>
    <submittedName>
        <fullName evidence="2">Glyoxalase</fullName>
    </submittedName>
</protein>